<reference evidence="2" key="1">
    <citation type="submission" date="2021-01" db="EMBL/GenBank/DDBJ databases">
        <title>Whole genome shotgun sequence of Dactylosporangium siamense NBRC 106093.</title>
        <authorList>
            <person name="Komaki H."/>
            <person name="Tamura T."/>
        </authorList>
    </citation>
    <scope>NUCLEOTIDE SEQUENCE</scope>
    <source>
        <strain evidence="2">NBRC 106093</strain>
    </source>
</reference>
<feature type="transmembrane region" description="Helical" evidence="1">
    <location>
        <begin position="160"/>
        <end position="180"/>
    </location>
</feature>
<accession>A0A919UC91</accession>
<sequence>MLDRLSASFMLAVLAVAFRPWWSVRVRSASWEDGRETDVIYTTYGRTAWQVSTRWTVAVLLVAAVAVVWLIVVLGRRRIPFVVRVLALGVIVVAVALTVAQWRGIESWPPPNAVSRVDVELGSVDTHRDHKQELADAWTVRDHLRSIHDTGLTADVTPEMWFGLATMSLTAVTLFAGMLARPRRTLGPDGPSL</sequence>
<evidence type="ECO:0000313" key="3">
    <source>
        <dbReference type="Proteomes" id="UP000660611"/>
    </source>
</evidence>
<evidence type="ECO:0000313" key="2">
    <source>
        <dbReference type="EMBL" id="GIG50229.1"/>
    </source>
</evidence>
<proteinExistence type="predicted"/>
<keyword evidence="3" id="KW-1185">Reference proteome</keyword>
<dbReference type="EMBL" id="BONQ01000129">
    <property type="protein sequence ID" value="GIG50229.1"/>
    <property type="molecule type" value="Genomic_DNA"/>
</dbReference>
<name>A0A919UC91_9ACTN</name>
<comment type="caution">
    <text evidence="2">The sequence shown here is derived from an EMBL/GenBank/DDBJ whole genome shotgun (WGS) entry which is preliminary data.</text>
</comment>
<keyword evidence="1" id="KW-0812">Transmembrane</keyword>
<feature type="transmembrane region" description="Helical" evidence="1">
    <location>
        <begin position="52"/>
        <end position="74"/>
    </location>
</feature>
<keyword evidence="1" id="KW-0472">Membrane</keyword>
<dbReference type="Proteomes" id="UP000660611">
    <property type="component" value="Unassembled WGS sequence"/>
</dbReference>
<keyword evidence="1" id="KW-1133">Transmembrane helix</keyword>
<evidence type="ECO:0000256" key="1">
    <source>
        <dbReference type="SAM" id="Phobius"/>
    </source>
</evidence>
<protein>
    <submittedName>
        <fullName evidence="2">Uncharacterized protein</fullName>
    </submittedName>
</protein>
<gene>
    <name evidence="2" type="ORF">Dsi01nite_082700</name>
</gene>
<organism evidence="2 3">
    <name type="scientific">Dactylosporangium siamense</name>
    <dbReference type="NCBI Taxonomy" id="685454"/>
    <lineage>
        <taxon>Bacteria</taxon>
        <taxon>Bacillati</taxon>
        <taxon>Actinomycetota</taxon>
        <taxon>Actinomycetes</taxon>
        <taxon>Micromonosporales</taxon>
        <taxon>Micromonosporaceae</taxon>
        <taxon>Dactylosporangium</taxon>
    </lineage>
</organism>
<dbReference type="AlphaFoldDB" id="A0A919UC91"/>
<feature type="transmembrane region" description="Helical" evidence="1">
    <location>
        <begin position="81"/>
        <end position="102"/>
    </location>
</feature>